<dbReference type="PROSITE" id="PS51462">
    <property type="entry name" value="NUDIX"/>
    <property type="match status" value="1"/>
</dbReference>
<dbReference type="EMBL" id="FWFQ01000003">
    <property type="protein sequence ID" value="SLN20954.1"/>
    <property type="molecule type" value="Genomic_DNA"/>
</dbReference>
<evidence type="ECO:0000259" key="15">
    <source>
        <dbReference type="PROSITE" id="PS51462"/>
    </source>
</evidence>
<protein>
    <recommendedName>
        <fullName evidence="4">ADP-ribose pyrophosphatase</fullName>
        <ecNumber evidence="3">3.6.1.13</ecNumber>
    </recommendedName>
    <alternativeName>
        <fullName evidence="9">ADP-ribose diphosphatase</fullName>
    </alternativeName>
    <alternativeName>
        <fullName evidence="11">ADP-ribose phosphohydrolase</fullName>
    </alternativeName>
    <alternativeName>
        <fullName evidence="10">Adenosine diphosphoribose pyrophosphatase</fullName>
    </alternativeName>
</protein>
<organism evidence="16 17">
    <name type="scientific">Pseudoruegeria aquimaris</name>
    <dbReference type="NCBI Taxonomy" id="393663"/>
    <lineage>
        <taxon>Bacteria</taxon>
        <taxon>Pseudomonadati</taxon>
        <taxon>Pseudomonadota</taxon>
        <taxon>Alphaproteobacteria</taxon>
        <taxon>Rhodobacterales</taxon>
        <taxon>Roseobacteraceae</taxon>
        <taxon>Pseudoruegeria</taxon>
    </lineage>
</organism>
<dbReference type="RefSeq" id="WP_275936514.1">
    <property type="nucleotide sequence ID" value="NZ_FWFQ01000003.1"/>
</dbReference>
<dbReference type="Proteomes" id="UP000193409">
    <property type="component" value="Unassembled WGS sequence"/>
</dbReference>
<dbReference type="InterPro" id="IPR015797">
    <property type="entry name" value="NUDIX_hydrolase-like_dom_sf"/>
</dbReference>
<keyword evidence="7 13" id="KW-0460">Magnesium</keyword>
<dbReference type="PANTHER" id="PTHR11839">
    <property type="entry name" value="UDP/ADP-SUGAR PYROPHOSPHATASE"/>
    <property type="match status" value="1"/>
</dbReference>
<comment type="function">
    <text evidence="8">Acts on ADP-mannose and ADP-glucose as well as ADP-ribose. Prevents glycogen biosynthesis. The reaction catalyzed by this enzyme is a limiting step of the gluconeogenic process.</text>
</comment>
<comment type="similarity">
    <text evidence="2">Belongs to the Nudix hydrolase family. NudF subfamily.</text>
</comment>
<evidence type="ECO:0000256" key="8">
    <source>
        <dbReference type="ARBA" id="ARBA00025164"/>
    </source>
</evidence>
<evidence type="ECO:0000256" key="2">
    <source>
        <dbReference type="ARBA" id="ARBA00007482"/>
    </source>
</evidence>
<proteinExistence type="inferred from homology"/>
<dbReference type="CDD" id="cd06661">
    <property type="entry name" value="GGCT_like"/>
    <property type="match status" value="1"/>
</dbReference>
<evidence type="ECO:0000256" key="5">
    <source>
        <dbReference type="ARBA" id="ARBA00022723"/>
    </source>
</evidence>
<dbReference type="Pfam" id="PF00293">
    <property type="entry name" value="NUDIX"/>
    <property type="match status" value="1"/>
</dbReference>
<feature type="binding site" evidence="13">
    <location>
        <position position="275"/>
    </location>
    <ligand>
        <name>Mg(2+)</name>
        <dbReference type="ChEBI" id="CHEBI:18420"/>
        <label>1</label>
    </ligand>
</feature>
<dbReference type="GO" id="GO:0047631">
    <property type="term" value="F:ADP-ribose diphosphatase activity"/>
    <property type="evidence" value="ECO:0007669"/>
    <property type="project" value="UniProtKB-EC"/>
</dbReference>
<gene>
    <name evidence="16" type="primary">nudF</name>
    <name evidence="16" type="ORF">PSA7680_00776</name>
</gene>
<dbReference type="InterPro" id="IPR000086">
    <property type="entry name" value="NUDIX_hydrolase_dom"/>
</dbReference>
<dbReference type="PROSITE" id="PS00893">
    <property type="entry name" value="NUDIX_BOX"/>
    <property type="match status" value="1"/>
</dbReference>
<dbReference type="Gene3D" id="3.10.490.10">
    <property type="entry name" value="Gamma-glutamyl cyclotransferase-like"/>
    <property type="match status" value="1"/>
</dbReference>
<dbReference type="InterPro" id="IPR020084">
    <property type="entry name" value="NUDIX_hydrolase_CS"/>
</dbReference>
<dbReference type="SUPFAM" id="SSF55811">
    <property type="entry name" value="Nudix"/>
    <property type="match status" value="1"/>
</dbReference>
<feature type="domain" description="Nudix hydrolase" evidence="15">
    <location>
        <begin position="233"/>
        <end position="373"/>
    </location>
</feature>
<feature type="binding site" evidence="13">
    <location>
        <position position="344"/>
    </location>
    <ligand>
        <name>Mg(2+)</name>
        <dbReference type="ChEBI" id="CHEBI:18420"/>
        <label>1</label>
    </ligand>
</feature>
<dbReference type="CDD" id="cd24155">
    <property type="entry name" value="NUDIX_ADPRase"/>
    <property type="match status" value="1"/>
</dbReference>
<dbReference type="GO" id="GO:0046872">
    <property type="term" value="F:metal ion binding"/>
    <property type="evidence" value="ECO:0007669"/>
    <property type="project" value="UniProtKB-KW"/>
</dbReference>
<dbReference type="InterPro" id="IPR013024">
    <property type="entry name" value="GGCT-like"/>
</dbReference>
<name>A0A1Y5RRG3_9RHOB</name>
<dbReference type="InterPro" id="IPR009288">
    <property type="entry name" value="AIG2-like_dom"/>
</dbReference>
<comment type="catalytic activity">
    <reaction evidence="12">
        <text>ADP-D-ribose + H2O = D-ribose 5-phosphate + AMP + 2 H(+)</text>
        <dbReference type="Rhea" id="RHEA:10412"/>
        <dbReference type="ChEBI" id="CHEBI:15377"/>
        <dbReference type="ChEBI" id="CHEBI:15378"/>
        <dbReference type="ChEBI" id="CHEBI:57967"/>
        <dbReference type="ChEBI" id="CHEBI:78346"/>
        <dbReference type="ChEBI" id="CHEBI:456215"/>
        <dbReference type="EC" id="3.6.1.13"/>
    </reaction>
</comment>
<evidence type="ECO:0000256" key="4">
    <source>
        <dbReference type="ARBA" id="ARBA00013297"/>
    </source>
</evidence>
<accession>A0A1Y5RRG3</accession>
<evidence type="ECO:0000313" key="17">
    <source>
        <dbReference type="Proteomes" id="UP000193409"/>
    </source>
</evidence>
<evidence type="ECO:0000256" key="10">
    <source>
        <dbReference type="ARBA" id="ARBA00030308"/>
    </source>
</evidence>
<dbReference type="Gene3D" id="3.90.79.10">
    <property type="entry name" value="Nucleoside Triphosphate Pyrophosphohydrolase"/>
    <property type="match status" value="1"/>
</dbReference>
<evidence type="ECO:0000256" key="6">
    <source>
        <dbReference type="ARBA" id="ARBA00022801"/>
    </source>
</evidence>
<feature type="binding site" evidence="13">
    <location>
        <position position="291"/>
    </location>
    <ligand>
        <name>Mg(2+)</name>
        <dbReference type="ChEBI" id="CHEBI:18420"/>
        <label>1</label>
    </ligand>
</feature>
<reference evidence="16 17" key="1">
    <citation type="submission" date="2017-03" db="EMBL/GenBank/DDBJ databases">
        <authorList>
            <person name="Afonso C.L."/>
            <person name="Miller P.J."/>
            <person name="Scott M.A."/>
            <person name="Spackman E."/>
            <person name="Goraichik I."/>
            <person name="Dimitrov K.M."/>
            <person name="Suarez D.L."/>
            <person name="Swayne D.E."/>
        </authorList>
    </citation>
    <scope>NUCLEOTIDE SEQUENCE [LARGE SCALE GENOMIC DNA]</scope>
    <source>
        <strain evidence="16 17">CECT 7680</strain>
    </source>
</reference>
<evidence type="ECO:0000256" key="12">
    <source>
        <dbReference type="ARBA" id="ARBA00049546"/>
    </source>
</evidence>
<keyword evidence="5 13" id="KW-0479">Metal-binding</keyword>
<dbReference type="PANTHER" id="PTHR11839:SF5">
    <property type="entry name" value="ADP-RIBOSE PYROPHOSPHATASE"/>
    <property type="match status" value="1"/>
</dbReference>
<dbReference type="Pfam" id="PF06094">
    <property type="entry name" value="GGACT"/>
    <property type="match status" value="1"/>
</dbReference>
<feature type="short sequence motif" description="Nudix box" evidence="14">
    <location>
        <begin position="276"/>
        <end position="298"/>
    </location>
</feature>
<dbReference type="GO" id="GO:0019144">
    <property type="term" value="F:ADP-sugar diphosphatase activity"/>
    <property type="evidence" value="ECO:0007669"/>
    <property type="project" value="TreeGrafter"/>
</dbReference>
<evidence type="ECO:0000256" key="11">
    <source>
        <dbReference type="ARBA" id="ARBA00033056"/>
    </source>
</evidence>
<evidence type="ECO:0000256" key="1">
    <source>
        <dbReference type="ARBA" id="ARBA00001946"/>
    </source>
</evidence>
<keyword evidence="17" id="KW-1185">Reference proteome</keyword>
<dbReference type="InterPro" id="IPR004385">
    <property type="entry name" value="NDP_pyrophosphatase"/>
</dbReference>
<dbReference type="GO" id="GO:0006753">
    <property type="term" value="P:nucleoside phosphate metabolic process"/>
    <property type="evidence" value="ECO:0007669"/>
    <property type="project" value="TreeGrafter"/>
</dbReference>
<dbReference type="GO" id="GO:0019693">
    <property type="term" value="P:ribose phosphate metabolic process"/>
    <property type="evidence" value="ECO:0007669"/>
    <property type="project" value="TreeGrafter"/>
</dbReference>
<dbReference type="GO" id="GO:0005829">
    <property type="term" value="C:cytosol"/>
    <property type="evidence" value="ECO:0007669"/>
    <property type="project" value="TreeGrafter"/>
</dbReference>
<sequence>MVSSVTGPGETGGSASTGSLFFYGTLRFIPLLELVLGRKLPEGQLVETRLPDHRAYAVSGEIFPMIVQSPGGAAEGLLCRGVDAADIERLRFYEGGFDFDLRPCRLENGEEALVFFPDSAQWVPGAPWDLEAWAQAHGEVTLLAAREVMGYYGRFTPQEVARRFPMIRNRAWSRILARGKAPVKIGSGKGLDDVEILSSERVYSSFFALDEIALRFRKFSGAQSRPITREVFVGTDAIIVLPYDPKRDRVLVVEQIRMGPFVRGAEVLWMLEPVAGLIDLGESPEAAARRETLEETGIALGQLHLVSRAYPSPGATTEFYHTYVGLADLPDDAGGVAGLASEEEDIRSHILGFDALMEVVESGEAQTGPLVMAALWLARNRDALRAGA</sequence>
<dbReference type="AlphaFoldDB" id="A0A1Y5RRG3"/>
<evidence type="ECO:0000256" key="7">
    <source>
        <dbReference type="ARBA" id="ARBA00022842"/>
    </source>
</evidence>
<evidence type="ECO:0000256" key="13">
    <source>
        <dbReference type="PIRSR" id="PIRSR604385-2"/>
    </source>
</evidence>
<dbReference type="EC" id="3.6.1.13" evidence="3"/>
<dbReference type="SUPFAM" id="SSF110857">
    <property type="entry name" value="Gamma-glutamyl cyclotransferase-like"/>
    <property type="match status" value="1"/>
</dbReference>
<feature type="binding site" evidence="13">
    <location>
        <position position="295"/>
    </location>
    <ligand>
        <name>Mg(2+)</name>
        <dbReference type="ChEBI" id="CHEBI:18420"/>
        <label>1</label>
    </ligand>
</feature>
<dbReference type="InterPro" id="IPR036568">
    <property type="entry name" value="GGCT-like_sf"/>
</dbReference>
<dbReference type="NCBIfam" id="TIGR00052">
    <property type="entry name" value="nudix-type nucleoside diphosphatase, YffH/AdpP family"/>
    <property type="match status" value="1"/>
</dbReference>
<evidence type="ECO:0000313" key="16">
    <source>
        <dbReference type="EMBL" id="SLN20954.1"/>
    </source>
</evidence>
<evidence type="ECO:0000256" key="3">
    <source>
        <dbReference type="ARBA" id="ARBA00012453"/>
    </source>
</evidence>
<evidence type="ECO:0000256" key="14">
    <source>
        <dbReference type="PIRSR" id="PIRSR604385-3"/>
    </source>
</evidence>
<comment type="cofactor">
    <cofactor evidence="1 13">
        <name>Mg(2+)</name>
        <dbReference type="ChEBI" id="CHEBI:18420"/>
    </cofactor>
</comment>
<keyword evidence="6 16" id="KW-0378">Hydrolase</keyword>
<evidence type="ECO:0000256" key="9">
    <source>
        <dbReference type="ARBA" id="ARBA00030162"/>
    </source>
</evidence>